<accession>A0A970B4T5</accession>
<keyword evidence="6" id="KW-1185">Reference proteome</keyword>
<protein>
    <submittedName>
        <fullName evidence="5">Porin family protein</fullName>
    </submittedName>
</protein>
<feature type="domain" description="Outer membrane protein beta-barrel" evidence="4">
    <location>
        <begin position="8"/>
        <end position="180"/>
    </location>
</feature>
<evidence type="ECO:0000313" key="5">
    <source>
        <dbReference type="EMBL" id="NKF22657.1"/>
    </source>
</evidence>
<dbReference type="AlphaFoldDB" id="A0A970B4T5"/>
<dbReference type="Pfam" id="PF13505">
    <property type="entry name" value="OMP_b-brl"/>
    <property type="match status" value="1"/>
</dbReference>
<feature type="chain" id="PRO_5037747041" evidence="3">
    <location>
        <begin position="23"/>
        <end position="273"/>
    </location>
</feature>
<organism evidence="5 6">
    <name type="scientific">Solimonas marina</name>
    <dbReference type="NCBI Taxonomy" id="2714601"/>
    <lineage>
        <taxon>Bacteria</taxon>
        <taxon>Pseudomonadati</taxon>
        <taxon>Pseudomonadota</taxon>
        <taxon>Gammaproteobacteria</taxon>
        <taxon>Nevskiales</taxon>
        <taxon>Nevskiaceae</taxon>
        <taxon>Solimonas</taxon>
    </lineage>
</organism>
<dbReference type="SUPFAM" id="SSF56925">
    <property type="entry name" value="OMPA-like"/>
    <property type="match status" value="1"/>
</dbReference>
<comment type="caution">
    <text evidence="5">The sequence shown here is derived from an EMBL/GenBank/DDBJ whole genome shotgun (WGS) entry which is preliminary data.</text>
</comment>
<dbReference type="InterPro" id="IPR011250">
    <property type="entry name" value="OMP/PagP_B-barrel"/>
</dbReference>
<evidence type="ECO:0000259" key="4">
    <source>
        <dbReference type="Pfam" id="PF13505"/>
    </source>
</evidence>
<evidence type="ECO:0000313" key="6">
    <source>
        <dbReference type="Proteomes" id="UP000653472"/>
    </source>
</evidence>
<name>A0A970B4T5_9GAMM</name>
<dbReference type="Proteomes" id="UP000653472">
    <property type="component" value="Unassembled WGS sequence"/>
</dbReference>
<dbReference type="RefSeq" id="WP_168147896.1">
    <property type="nucleotide sequence ID" value="NZ_JAAVXB010000004.1"/>
</dbReference>
<feature type="compositionally biased region" description="Pro residues" evidence="2">
    <location>
        <begin position="210"/>
        <end position="220"/>
    </location>
</feature>
<sequence>MLKPSIMALLAGVSLLPCVSQAAGPYFGVSGTYADRSAYSDVDSAWGGKAVVGYRFAPIPIFLEASWIDTGKADIDDTGIGATLRFTGYTLGAGYFWQVTPTGSGFWLRGAYYDGDSKVAAPGYGSIKTSANGGSVGLGVQLKFNDYVGLRFEYETLFETKDFASDEDVDIASIGLVFEFPTKRSAAPARAAAPTSWQTTPMAAPATAAMPPPSPPPPAAPLKTQPRVASQTELVIPAGEVPSQGTAFSNREGDWRFVEYQGQTGWVLIRPAR</sequence>
<reference evidence="5" key="1">
    <citation type="submission" date="2020-03" db="EMBL/GenBank/DDBJ databases">
        <title>Solimonas marina sp. nov., isolated from deep seawater of the Pacific Ocean.</title>
        <authorList>
            <person name="Liu X."/>
            <person name="Lai Q."/>
            <person name="Sun F."/>
            <person name="Gai Y."/>
            <person name="Li G."/>
            <person name="Shao Z."/>
        </authorList>
    </citation>
    <scope>NUCLEOTIDE SEQUENCE</scope>
    <source>
        <strain evidence="5">C16B3</strain>
    </source>
</reference>
<keyword evidence="1 3" id="KW-0732">Signal</keyword>
<gene>
    <name evidence="5" type="ORF">G7Y82_10035</name>
</gene>
<feature type="signal peptide" evidence="3">
    <location>
        <begin position="1"/>
        <end position="22"/>
    </location>
</feature>
<feature type="region of interest" description="Disordered" evidence="2">
    <location>
        <begin position="203"/>
        <end position="224"/>
    </location>
</feature>
<dbReference type="Gene3D" id="2.40.160.20">
    <property type="match status" value="1"/>
</dbReference>
<evidence type="ECO:0000256" key="2">
    <source>
        <dbReference type="SAM" id="MobiDB-lite"/>
    </source>
</evidence>
<evidence type="ECO:0000256" key="3">
    <source>
        <dbReference type="SAM" id="SignalP"/>
    </source>
</evidence>
<evidence type="ECO:0000256" key="1">
    <source>
        <dbReference type="ARBA" id="ARBA00022729"/>
    </source>
</evidence>
<dbReference type="InterPro" id="IPR027385">
    <property type="entry name" value="Beta-barrel_OMP"/>
</dbReference>
<dbReference type="EMBL" id="JAAVXB010000004">
    <property type="protein sequence ID" value="NKF22657.1"/>
    <property type="molecule type" value="Genomic_DNA"/>
</dbReference>
<proteinExistence type="predicted"/>